<comment type="subcellular location">
    <subcellularLocation>
        <location evidence="1">Membrane</location>
        <topology evidence="1">Single-pass membrane protein</topology>
    </subcellularLocation>
</comment>
<proteinExistence type="inferred from homology"/>
<evidence type="ECO:0000256" key="6">
    <source>
        <dbReference type="ARBA" id="ARBA00023002"/>
    </source>
</evidence>
<dbReference type="Proteomes" id="UP000823775">
    <property type="component" value="Unassembled WGS sequence"/>
</dbReference>
<evidence type="ECO:0000256" key="11">
    <source>
        <dbReference type="SAM" id="Phobius"/>
    </source>
</evidence>
<dbReference type="InterPro" id="IPR036396">
    <property type="entry name" value="Cyt_P450_sf"/>
</dbReference>
<evidence type="ECO:0008006" key="14">
    <source>
        <dbReference type="Google" id="ProtNLM"/>
    </source>
</evidence>
<comment type="similarity">
    <text evidence="10">Belongs to the cytochrome P450 family.</text>
</comment>
<evidence type="ECO:0000256" key="9">
    <source>
        <dbReference type="ARBA" id="ARBA00023136"/>
    </source>
</evidence>
<dbReference type="PROSITE" id="PS00086">
    <property type="entry name" value="CYTOCHROME_P450"/>
    <property type="match status" value="1"/>
</dbReference>
<keyword evidence="5 11" id="KW-1133">Transmembrane helix</keyword>
<dbReference type="Gene3D" id="1.10.630.10">
    <property type="entry name" value="Cytochrome P450"/>
    <property type="match status" value="1"/>
</dbReference>
<dbReference type="PRINTS" id="PR00463">
    <property type="entry name" value="EP450I"/>
</dbReference>
<comment type="caution">
    <text evidence="12">The sequence shown here is derived from an EMBL/GenBank/DDBJ whole genome shotgun (WGS) entry which is preliminary data.</text>
</comment>
<evidence type="ECO:0000256" key="7">
    <source>
        <dbReference type="ARBA" id="ARBA00023004"/>
    </source>
</evidence>
<dbReference type="InterPro" id="IPR001128">
    <property type="entry name" value="Cyt_P450"/>
</dbReference>
<keyword evidence="6 10" id="KW-0560">Oxidoreductase</keyword>
<evidence type="ECO:0000256" key="3">
    <source>
        <dbReference type="ARBA" id="ARBA00022692"/>
    </source>
</evidence>
<evidence type="ECO:0000256" key="10">
    <source>
        <dbReference type="RuleBase" id="RU000461"/>
    </source>
</evidence>
<evidence type="ECO:0000256" key="2">
    <source>
        <dbReference type="ARBA" id="ARBA00022617"/>
    </source>
</evidence>
<organism evidence="12 13">
    <name type="scientific">Datura stramonium</name>
    <name type="common">Jimsonweed</name>
    <name type="synonym">Common thornapple</name>
    <dbReference type="NCBI Taxonomy" id="4076"/>
    <lineage>
        <taxon>Eukaryota</taxon>
        <taxon>Viridiplantae</taxon>
        <taxon>Streptophyta</taxon>
        <taxon>Embryophyta</taxon>
        <taxon>Tracheophyta</taxon>
        <taxon>Spermatophyta</taxon>
        <taxon>Magnoliopsida</taxon>
        <taxon>eudicotyledons</taxon>
        <taxon>Gunneridae</taxon>
        <taxon>Pentapetalae</taxon>
        <taxon>asterids</taxon>
        <taxon>lamiids</taxon>
        <taxon>Solanales</taxon>
        <taxon>Solanaceae</taxon>
        <taxon>Solanoideae</taxon>
        <taxon>Datureae</taxon>
        <taxon>Datura</taxon>
    </lineage>
</organism>
<keyword evidence="9 11" id="KW-0472">Membrane</keyword>
<keyword evidence="7 10" id="KW-0408">Iron</keyword>
<keyword evidence="2 10" id="KW-0349">Heme</keyword>
<dbReference type="SUPFAM" id="SSF48264">
    <property type="entry name" value="Cytochrome P450"/>
    <property type="match status" value="1"/>
</dbReference>
<keyword evidence="8 10" id="KW-0503">Monooxygenase</keyword>
<feature type="transmembrane region" description="Helical" evidence="11">
    <location>
        <begin position="6"/>
        <end position="24"/>
    </location>
</feature>
<reference evidence="12 13" key="1">
    <citation type="journal article" date="2021" name="BMC Genomics">
        <title>Datura genome reveals duplications of psychoactive alkaloid biosynthetic genes and high mutation rate following tissue culture.</title>
        <authorList>
            <person name="Rajewski A."/>
            <person name="Carter-House D."/>
            <person name="Stajich J."/>
            <person name="Litt A."/>
        </authorList>
    </citation>
    <scope>NUCLEOTIDE SEQUENCE [LARGE SCALE GENOMIC DNA]</scope>
    <source>
        <strain evidence="12">AR-01</strain>
    </source>
</reference>
<dbReference type="CDD" id="cd20654">
    <property type="entry name" value="CYP82"/>
    <property type="match status" value="1"/>
</dbReference>
<dbReference type="PANTHER" id="PTHR47947">
    <property type="entry name" value="CYTOCHROME P450 82C3-RELATED"/>
    <property type="match status" value="1"/>
</dbReference>
<evidence type="ECO:0000256" key="8">
    <source>
        <dbReference type="ARBA" id="ARBA00023033"/>
    </source>
</evidence>
<dbReference type="InterPro" id="IPR017972">
    <property type="entry name" value="Cyt_P450_CS"/>
</dbReference>
<dbReference type="PRINTS" id="PR00385">
    <property type="entry name" value="P450"/>
</dbReference>
<name>A0ABS8WKA1_DATST</name>
<keyword evidence="4 10" id="KW-0479">Metal-binding</keyword>
<evidence type="ECO:0000256" key="1">
    <source>
        <dbReference type="ARBA" id="ARBA00004167"/>
    </source>
</evidence>
<dbReference type="PANTHER" id="PTHR47947:SF1">
    <property type="entry name" value="CYTOCHROME P450 82E3"/>
    <property type="match status" value="1"/>
</dbReference>
<evidence type="ECO:0000313" key="13">
    <source>
        <dbReference type="Proteomes" id="UP000823775"/>
    </source>
</evidence>
<keyword evidence="3 11" id="KW-0812">Transmembrane</keyword>
<dbReference type="InterPro" id="IPR002401">
    <property type="entry name" value="Cyt_P450_E_grp-I"/>
</dbReference>
<evidence type="ECO:0000256" key="5">
    <source>
        <dbReference type="ARBA" id="ARBA00022989"/>
    </source>
</evidence>
<keyword evidence="13" id="KW-1185">Reference proteome</keyword>
<dbReference type="Pfam" id="PF00067">
    <property type="entry name" value="p450"/>
    <property type="match status" value="1"/>
</dbReference>
<dbReference type="EMBL" id="JACEIK010007536">
    <property type="protein sequence ID" value="MCE3050381.1"/>
    <property type="molecule type" value="Genomic_DNA"/>
</dbReference>
<dbReference type="InterPro" id="IPR050651">
    <property type="entry name" value="Plant_Cytochrome_P450_Monoox"/>
</dbReference>
<sequence>MDYPFSSYFLLLLFVLLTATSILWRSRKTLISTKKLAPQIPGAWPIIGHLHYLSVKKNVPFARTLGELADNYGPVFTIRIGICPYLVVSNWEVAKSCFTTHDKELSGRPATLASELIGYNYARFSYSNYGPYYRHIRKLVLQLALSSSRLDKMKHVRISEIETSIKELYSWTNVQESRNAIVNISEWFEQLTLNIIVSMVCGKRYNGVKEDEEAQRMRKIFRDTMFVSGQIVLYDAVPFKLFKYLDFQGHVKSMKRIFKDLDEILQGWLDEHIIRKENIVDEDDNIQDFIDAMLMVTDRDDFKAYGYSQSTVIKATMLSMIEDGSDTIAVHLTWIMSLLLNNPHVIKKAQEEIDTKIGKERWAEDSDVQDLVYLQAIIKETLRLYPPAPLLVPHEAVEDCKVAGYHVPKGTRLYVNVWKIHRDPNIYSKPENFIPERFLTNKIKIDSRDQHFEFIPFGSGRRSCPGMTFASLVTHVILGRLLQGFDFSTPSNMPVDMTEGLGITMPKANQVEVVITPRLSSKLYEF</sequence>
<gene>
    <name evidence="12" type="ORF">HAX54_047081</name>
</gene>
<evidence type="ECO:0000313" key="12">
    <source>
        <dbReference type="EMBL" id="MCE3050381.1"/>
    </source>
</evidence>
<evidence type="ECO:0000256" key="4">
    <source>
        <dbReference type="ARBA" id="ARBA00022723"/>
    </source>
</evidence>
<accession>A0ABS8WKA1</accession>
<protein>
    <recommendedName>
        <fullName evidence="14">Cytochrome P450</fullName>
    </recommendedName>
</protein>